<organism evidence="8">
    <name type="scientific">Darwinula stevensoni</name>
    <dbReference type="NCBI Taxonomy" id="69355"/>
    <lineage>
        <taxon>Eukaryota</taxon>
        <taxon>Metazoa</taxon>
        <taxon>Ecdysozoa</taxon>
        <taxon>Arthropoda</taxon>
        <taxon>Crustacea</taxon>
        <taxon>Oligostraca</taxon>
        <taxon>Ostracoda</taxon>
        <taxon>Podocopa</taxon>
        <taxon>Podocopida</taxon>
        <taxon>Darwinulocopina</taxon>
        <taxon>Darwinuloidea</taxon>
        <taxon>Darwinulidae</taxon>
        <taxon>Darwinula</taxon>
    </lineage>
</organism>
<gene>
    <name evidence="8" type="ORF">DSTB1V02_LOCUS5729</name>
</gene>
<comment type="subcellular location">
    <subcellularLocation>
        <location evidence="1">Cytoplasm</location>
    </subcellularLocation>
</comment>
<dbReference type="Pfam" id="PF20173">
    <property type="entry name" value="ZnF_RZ-type"/>
    <property type="match status" value="1"/>
</dbReference>
<dbReference type="Proteomes" id="UP000677054">
    <property type="component" value="Unassembled WGS sequence"/>
</dbReference>
<keyword evidence="5" id="KW-0862">Zinc</keyword>
<dbReference type="InterPro" id="IPR046439">
    <property type="entry name" value="ZF_RZ_dom"/>
</dbReference>
<sequence>LRTGGTFKECQNKCEHSYCPKKCGEPCTPCQEWCTWRCHQSCPVQLMCTKKCHEMCSREPCNQPCPNIIKKCKHPCIGLCGEPCPPLCRICDAEELTEFQFYGNETAENAKFVYLSDCKHCIEVEAMDHHMKMEMEEIGMKRCPRCHTVIWSSVRYGNIIRQLYCNVADVKNKAFGDPKQNQDDYYKAFRDLKSVGSYHLQQEFKILKDSAIRKMEYIKNFHNRPFAPTIVSQVEVLSFKNKKEILEKLQLIIITVPVYSAKVQARIIHRAKLIANHVLAQTRDFNDMELKALAGEIARLRLFGEYWELQENVATKYPESMEHLEKAGVLLLSQEPFTDAMNKEAQKELDAASRSSGGLGISIEERVMILKAINLGQGHWYKCPNGHIYAIGECGGAMQESRCNECGARIGGERHRLVSDNAHAGEMDGSQFPAWSEMNNLQNFDPHQLQ</sequence>
<dbReference type="GO" id="GO:0008270">
    <property type="term" value="F:zinc ion binding"/>
    <property type="evidence" value="ECO:0007669"/>
    <property type="project" value="UniProtKB-KW"/>
</dbReference>
<evidence type="ECO:0000313" key="8">
    <source>
        <dbReference type="EMBL" id="CAD7245863.1"/>
    </source>
</evidence>
<keyword evidence="9" id="KW-1185">Reference proteome</keyword>
<keyword evidence="6" id="KW-0391">Immunity</keyword>
<protein>
    <recommendedName>
        <fullName evidence="7">RZ-type domain-containing protein</fullName>
    </recommendedName>
</protein>
<reference evidence="8" key="1">
    <citation type="submission" date="2020-11" db="EMBL/GenBank/DDBJ databases">
        <authorList>
            <person name="Tran Van P."/>
        </authorList>
    </citation>
    <scope>NUCLEOTIDE SEQUENCE</scope>
</reference>
<name>A0A7R8X890_9CRUS</name>
<evidence type="ECO:0000259" key="7">
    <source>
        <dbReference type="PROSITE" id="PS51981"/>
    </source>
</evidence>
<dbReference type="PANTHER" id="PTHR23425:SF8">
    <property type="entry name" value="NUCLEOPORIN AMO1-LIKE"/>
    <property type="match status" value="1"/>
</dbReference>
<keyword evidence="2" id="KW-0963">Cytoplasm</keyword>
<dbReference type="GO" id="GO:0005737">
    <property type="term" value="C:cytoplasm"/>
    <property type="evidence" value="ECO:0007669"/>
    <property type="project" value="UniProtKB-SubCell"/>
</dbReference>
<dbReference type="PANTHER" id="PTHR23425">
    <property type="entry name" value="NUCLEOPORIN AMO1-LIKE"/>
    <property type="match status" value="1"/>
</dbReference>
<evidence type="ECO:0000256" key="1">
    <source>
        <dbReference type="ARBA" id="ARBA00004496"/>
    </source>
</evidence>
<evidence type="ECO:0000256" key="5">
    <source>
        <dbReference type="ARBA" id="ARBA00022833"/>
    </source>
</evidence>
<keyword evidence="3" id="KW-0479">Metal-binding</keyword>
<feature type="non-terminal residue" evidence="8">
    <location>
        <position position="1"/>
    </location>
</feature>
<accession>A0A7R8X890</accession>
<dbReference type="GO" id="GO:0002376">
    <property type="term" value="P:immune system process"/>
    <property type="evidence" value="ECO:0007669"/>
    <property type="project" value="UniProtKB-KW"/>
</dbReference>
<evidence type="ECO:0000256" key="2">
    <source>
        <dbReference type="ARBA" id="ARBA00022490"/>
    </source>
</evidence>
<evidence type="ECO:0000256" key="4">
    <source>
        <dbReference type="ARBA" id="ARBA00022771"/>
    </source>
</evidence>
<evidence type="ECO:0000256" key="6">
    <source>
        <dbReference type="ARBA" id="ARBA00022859"/>
    </source>
</evidence>
<feature type="domain" description="RZ-type" evidence="7">
    <location>
        <begin position="361"/>
        <end position="432"/>
    </location>
</feature>
<evidence type="ECO:0000256" key="3">
    <source>
        <dbReference type="ARBA" id="ARBA00022723"/>
    </source>
</evidence>
<keyword evidence="4" id="KW-0863">Zinc-finger</keyword>
<dbReference type="AlphaFoldDB" id="A0A7R8X890"/>
<dbReference type="OrthoDB" id="2423195at2759"/>
<proteinExistence type="predicted"/>
<evidence type="ECO:0000313" key="9">
    <source>
        <dbReference type="Proteomes" id="UP000677054"/>
    </source>
</evidence>
<dbReference type="PROSITE" id="PS51981">
    <property type="entry name" value="ZF_RZ"/>
    <property type="match status" value="1"/>
</dbReference>
<dbReference type="EMBL" id="CAJPEV010000975">
    <property type="protein sequence ID" value="CAG0889862.1"/>
    <property type="molecule type" value="Genomic_DNA"/>
</dbReference>
<dbReference type="EMBL" id="LR900492">
    <property type="protein sequence ID" value="CAD7245863.1"/>
    <property type="molecule type" value="Genomic_DNA"/>
</dbReference>